<evidence type="ECO:0000256" key="8">
    <source>
        <dbReference type="SAM" id="Phobius"/>
    </source>
</evidence>
<dbReference type="STRING" id="383372.Rcas_1941"/>
<feature type="transmembrane region" description="Helical" evidence="8">
    <location>
        <begin position="378"/>
        <end position="403"/>
    </location>
</feature>
<evidence type="ECO:0000256" key="6">
    <source>
        <dbReference type="ARBA" id="ARBA00022989"/>
    </source>
</evidence>
<feature type="transmembrane region" description="Helical" evidence="8">
    <location>
        <begin position="749"/>
        <end position="767"/>
    </location>
</feature>
<keyword evidence="4" id="KW-0808">Transferase</keyword>
<evidence type="ECO:0000256" key="2">
    <source>
        <dbReference type="ARBA" id="ARBA00022475"/>
    </source>
</evidence>
<feature type="transmembrane region" description="Helical" evidence="8">
    <location>
        <begin position="340"/>
        <end position="357"/>
    </location>
</feature>
<dbReference type="Pfam" id="PF13231">
    <property type="entry name" value="PMT_2"/>
    <property type="match status" value="1"/>
</dbReference>
<keyword evidence="6 8" id="KW-1133">Transmembrane helix</keyword>
<evidence type="ECO:0000256" key="1">
    <source>
        <dbReference type="ARBA" id="ARBA00004651"/>
    </source>
</evidence>
<comment type="subcellular location">
    <subcellularLocation>
        <location evidence="1">Cell membrane</location>
        <topology evidence="1">Multi-pass membrane protein</topology>
    </subcellularLocation>
</comment>
<dbReference type="AlphaFoldDB" id="A7NKL0"/>
<dbReference type="RefSeq" id="WP_012120454.1">
    <property type="nucleotide sequence ID" value="NC_009767.1"/>
</dbReference>
<feature type="domain" description="Glycosyltransferase RgtA/B/C/D-like" evidence="9">
    <location>
        <begin position="453"/>
        <end position="541"/>
    </location>
</feature>
<feature type="transmembrane region" description="Helical" evidence="8">
    <location>
        <begin position="496"/>
        <end position="514"/>
    </location>
</feature>
<feature type="transmembrane region" description="Helical" evidence="8">
    <location>
        <begin position="239"/>
        <end position="258"/>
    </location>
</feature>
<evidence type="ECO:0000313" key="11">
    <source>
        <dbReference type="Proteomes" id="UP000000263"/>
    </source>
</evidence>
<proteinExistence type="predicted"/>
<evidence type="ECO:0000256" key="5">
    <source>
        <dbReference type="ARBA" id="ARBA00022692"/>
    </source>
</evidence>
<dbReference type="KEGG" id="rca:Rcas_1941"/>
<keyword evidence="11" id="KW-1185">Reference proteome</keyword>
<reference evidence="10 11" key="1">
    <citation type="submission" date="2007-08" db="EMBL/GenBank/DDBJ databases">
        <title>Complete sequence of Roseiflexus castenholzii DSM 13941.</title>
        <authorList>
            <consortium name="US DOE Joint Genome Institute"/>
            <person name="Copeland A."/>
            <person name="Lucas S."/>
            <person name="Lapidus A."/>
            <person name="Barry K."/>
            <person name="Glavina del Rio T."/>
            <person name="Dalin E."/>
            <person name="Tice H."/>
            <person name="Pitluck S."/>
            <person name="Thompson L.S."/>
            <person name="Brettin T."/>
            <person name="Bruce D."/>
            <person name="Detter J.C."/>
            <person name="Han C."/>
            <person name="Tapia R."/>
            <person name="Schmutz J."/>
            <person name="Larimer F."/>
            <person name="Land M."/>
            <person name="Hauser L."/>
            <person name="Kyrpides N."/>
            <person name="Mikhailova N."/>
            <person name="Bryant D.A."/>
            <person name="Hanada S."/>
            <person name="Tsukatani Y."/>
            <person name="Richardson P."/>
        </authorList>
    </citation>
    <scope>NUCLEOTIDE SEQUENCE [LARGE SCALE GENOMIC DNA]</scope>
    <source>
        <strain evidence="11">DSM 13941 / HLO8</strain>
    </source>
</reference>
<feature type="transmembrane region" description="Helical" evidence="8">
    <location>
        <begin position="302"/>
        <end position="320"/>
    </location>
</feature>
<dbReference type="GO" id="GO:0005886">
    <property type="term" value="C:plasma membrane"/>
    <property type="evidence" value="ECO:0007669"/>
    <property type="project" value="UniProtKB-SubCell"/>
</dbReference>
<dbReference type="InterPro" id="IPR050297">
    <property type="entry name" value="LipidA_mod_glycosyltrf_83"/>
</dbReference>
<feature type="transmembrane region" description="Helical" evidence="8">
    <location>
        <begin position="549"/>
        <end position="572"/>
    </location>
</feature>
<feature type="transmembrane region" description="Helical" evidence="8">
    <location>
        <begin position="213"/>
        <end position="232"/>
    </location>
</feature>
<keyword evidence="3" id="KW-0328">Glycosyltransferase</keyword>
<gene>
    <name evidence="10" type="ordered locus">Rcas_1941</name>
</gene>
<feature type="transmembrane region" description="Helical" evidence="8">
    <location>
        <begin position="32"/>
        <end position="49"/>
    </location>
</feature>
<name>A7NKL0_ROSCS</name>
<dbReference type="eggNOG" id="COG1807">
    <property type="taxonomic scope" value="Bacteria"/>
</dbReference>
<keyword evidence="2" id="KW-1003">Cell membrane</keyword>
<dbReference type="Proteomes" id="UP000000263">
    <property type="component" value="Chromosome"/>
</dbReference>
<dbReference type="GO" id="GO:0016763">
    <property type="term" value="F:pentosyltransferase activity"/>
    <property type="evidence" value="ECO:0007669"/>
    <property type="project" value="TreeGrafter"/>
</dbReference>
<keyword evidence="5 8" id="KW-0812">Transmembrane</keyword>
<dbReference type="GO" id="GO:0009103">
    <property type="term" value="P:lipopolysaccharide biosynthetic process"/>
    <property type="evidence" value="ECO:0007669"/>
    <property type="project" value="UniProtKB-ARBA"/>
</dbReference>
<evidence type="ECO:0000256" key="4">
    <source>
        <dbReference type="ARBA" id="ARBA00022679"/>
    </source>
</evidence>
<feature type="transmembrane region" description="Helical" evidence="8">
    <location>
        <begin position="466"/>
        <end position="484"/>
    </location>
</feature>
<protein>
    <recommendedName>
        <fullName evidence="9">Glycosyltransferase RgtA/B/C/D-like domain-containing protein</fullName>
    </recommendedName>
</protein>
<feature type="transmembrane region" description="Helical" evidence="8">
    <location>
        <begin position="607"/>
        <end position="628"/>
    </location>
</feature>
<accession>A7NKL0</accession>
<dbReference type="HOGENOM" id="CLU_307923_0_0_0"/>
<keyword evidence="7 8" id="KW-0472">Membrane</keyword>
<evidence type="ECO:0000259" key="9">
    <source>
        <dbReference type="Pfam" id="PF13231"/>
    </source>
</evidence>
<dbReference type="InterPro" id="IPR038731">
    <property type="entry name" value="RgtA/B/C-like"/>
</dbReference>
<sequence>MRSKTISGDPPALQPTVSAYARLTLRYRDARLALVVVLALLVGIFAYQAPVDATIFVGWPGDRLFLQASEGAGAADRFTFYGDEITADAPGGRSRWTHQGARIDLAGLGKGALVVTVRAQGWPPDALNRATRQPEVTVIADDTFIGRFTPGEQWAEYDVAVPAEVRRSNDLTLMLVASDVFTSTSIYNDPRPKGIRIDAIRVRSVGDGPFVPALAPVLWLTVGGGVWFLALAGGTRKPTFAFVAATLLVSGAALALAAARIWTVVLLPWLAGAGIALLIWQHRVALVRHPLRLARRFTRGSALGYGLLAATGAWLVAMIIQYAPPMPRLEQFWEFFPDSLIYTLITLGSLALILVYGRNGVPRLAQATVRMAGSRRGATLTLTLLLAVWVGYLGAVILAMPYVGHADYADNAVVARNLLAGRGWTVDYVTQFYRLYDGVTRPQETWPLLQPVWVASSFALFGVSNWAAKIPNLLFLTVLALAVYQAGARLWDRRVGLVAVVLLITSHLYFKLVIYVTNDLGFALFAFGALLLLYRAWGAPDAMALASRLRFGSISQQLALTILSGALTGLMLLQKPGSGGLIALGMGWWFLRVRFDTWPRTLADLRTRLAPVAAWGVVAFVLLAPYLARNMLTFGVPFYSTEGKDAWVLEYTTWDQIYAVYTTEEGFSTLGVPDRSWILRWGFDRTLVKMERQVRALRDYLLPSWQHAPFGLSEWFGRADKDRLLFDPGAWLALFGAMAVIASHRRLMTLLGAAFVPYTLFLIVYWHTNEERYWVVVMPWLALFASATLWCIYDRIAALSDGRWTPFGLLAVVALIAAIIAPSWSPIAEKVRDEPNLYRADLDAYDWLKRNTPSDAVVMTRNPWQLNWHSERPALMIPYTTDRETFLRLARRYNVRYLMIDTLQRPEPEVRRLLDAMIADPALGFREVYRTPVYRADFRGVTKEMIAVVYAFPQ</sequence>
<feature type="transmembrane region" description="Helical" evidence="8">
    <location>
        <begin position="520"/>
        <end position="537"/>
    </location>
</feature>
<feature type="transmembrane region" description="Helical" evidence="8">
    <location>
        <begin position="773"/>
        <end position="792"/>
    </location>
</feature>
<feature type="transmembrane region" description="Helical" evidence="8">
    <location>
        <begin position="264"/>
        <end position="281"/>
    </location>
</feature>
<dbReference type="OrthoDB" id="135026at2"/>
<evidence type="ECO:0000256" key="7">
    <source>
        <dbReference type="ARBA" id="ARBA00023136"/>
    </source>
</evidence>
<evidence type="ECO:0000313" key="10">
    <source>
        <dbReference type="EMBL" id="ABU58030.1"/>
    </source>
</evidence>
<dbReference type="EMBL" id="CP000804">
    <property type="protein sequence ID" value="ABU58030.1"/>
    <property type="molecule type" value="Genomic_DNA"/>
</dbReference>
<dbReference type="PANTHER" id="PTHR33908">
    <property type="entry name" value="MANNOSYLTRANSFERASE YKCB-RELATED"/>
    <property type="match status" value="1"/>
</dbReference>
<evidence type="ECO:0000256" key="3">
    <source>
        <dbReference type="ARBA" id="ARBA00022676"/>
    </source>
</evidence>
<dbReference type="PANTHER" id="PTHR33908:SF11">
    <property type="entry name" value="MEMBRANE PROTEIN"/>
    <property type="match status" value="1"/>
</dbReference>
<organism evidence="10 11">
    <name type="scientific">Roseiflexus castenholzii (strain DSM 13941 / HLO8)</name>
    <dbReference type="NCBI Taxonomy" id="383372"/>
    <lineage>
        <taxon>Bacteria</taxon>
        <taxon>Bacillati</taxon>
        <taxon>Chloroflexota</taxon>
        <taxon>Chloroflexia</taxon>
        <taxon>Chloroflexales</taxon>
        <taxon>Roseiflexineae</taxon>
        <taxon>Roseiflexaceae</taxon>
        <taxon>Roseiflexus</taxon>
    </lineage>
</organism>
<feature type="transmembrane region" description="Helical" evidence="8">
    <location>
        <begin position="804"/>
        <end position="824"/>
    </location>
</feature>